<evidence type="ECO:0000256" key="3">
    <source>
        <dbReference type="ARBA" id="ARBA00008508"/>
    </source>
</evidence>
<dbReference type="Proteomes" id="UP000006755">
    <property type="component" value="Unassembled WGS sequence"/>
</dbReference>
<dbReference type="AlphaFoldDB" id="K2JTH7"/>
<protein>
    <recommendedName>
        <fullName evidence="4">N-glycosidase YbiA</fullName>
    </recommendedName>
    <alternativeName>
        <fullName evidence="5">Riboflavin biosynthesis intermediates N-glycosidase</fullName>
    </alternativeName>
</protein>
<dbReference type="EMBL" id="AMRI01000001">
    <property type="protein sequence ID" value="EKE77832.1"/>
    <property type="molecule type" value="Genomic_DNA"/>
</dbReference>
<dbReference type="PATRIC" id="fig|745411.4.peg.27"/>
<dbReference type="RefSeq" id="WP_008482098.1">
    <property type="nucleotide sequence ID" value="NZ_AMRI01000001.1"/>
</dbReference>
<dbReference type="eggNOG" id="COG3236">
    <property type="taxonomic scope" value="Bacteria"/>
</dbReference>
<organism evidence="8 9">
    <name type="scientific">Gallaecimonas xiamenensis 3-C-1</name>
    <dbReference type="NCBI Taxonomy" id="745411"/>
    <lineage>
        <taxon>Bacteria</taxon>
        <taxon>Pseudomonadati</taxon>
        <taxon>Pseudomonadota</taxon>
        <taxon>Gammaproteobacteria</taxon>
        <taxon>Enterobacterales</taxon>
        <taxon>Gallaecimonadaceae</taxon>
        <taxon>Gallaecimonas</taxon>
    </lineage>
</organism>
<name>K2JTH7_9GAMM</name>
<keyword evidence="9" id="KW-1185">Reference proteome</keyword>
<evidence type="ECO:0000259" key="7">
    <source>
        <dbReference type="Pfam" id="PF08719"/>
    </source>
</evidence>
<sequence>MDTAPLANRDALLAQLQNGQPADYLFFWGHQEGDRLTKGCLSQWYPSPFSAEGLAFTSAEHYMMYHKAMLFSDKKAAERALAALTPAEVKAVGRTVLGFNELTWREHRFAIVVKGNLAKFAAHPELKTFLLNTGDKVLVEASPVDKIWGIGLAQDHPDAADPARWRGDNLLGFALMAVRAQLAKEGA</sequence>
<comment type="function">
    <text evidence="6">Catalyzes the hydrolysis of the N-glycosidic bond in the first two intermediates of riboflavin biosynthesis, which are highly reactive metabolites, yielding relatively innocuous products. Thus, can divert a surplus of harmful intermediates into relatively harmless products and pre-empt the damage these intermediates would otherwise do. Helps maintain flavin levels. May act on other substrates in vivo. Has no activity against GTP, nucleoside monophosphates or ADP-ribose. Is Required for swarming motility.</text>
</comment>
<evidence type="ECO:0000256" key="2">
    <source>
        <dbReference type="ARBA" id="ARBA00000751"/>
    </source>
</evidence>
<dbReference type="CDD" id="cd15457">
    <property type="entry name" value="NADAR"/>
    <property type="match status" value="1"/>
</dbReference>
<comment type="caution">
    <text evidence="8">The sequence shown here is derived from an EMBL/GenBank/DDBJ whole genome shotgun (WGS) entry which is preliminary data.</text>
</comment>
<proteinExistence type="inferred from homology"/>
<comment type="catalytic activity">
    <reaction evidence="1">
        <text>5-amino-6-(5-phospho-D-ribosylamino)uracil + H2O = 5,6-diaminouracil + D-ribose 5-phosphate</text>
        <dbReference type="Rhea" id="RHEA:55020"/>
        <dbReference type="ChEBI" id="CHEBI:15377"/>
        <dbReference type="ChEBI" id="CHEBI:46252"/>
        <dbReference type="ChEBI" id="CHEBI:58453"/>
        <dbReference type="ChEBI" id="CHEBI:78346"/>
    </reaction>
</comment>
<gene>
    <name evidence="8" type="ORF">B3C1_00190</name>
</gene>
<evidence type="ECO:0000256" key="4">
    <source>
        <dbReference type="ARBA" id="ARBA00014614"/>
    </source>
</evidence>
<evidence type="ECO:0000256" key="5">
    <source>
        <dbReference type="ARBA" id="ARBA00032343"/>
    </source>
</evidence>
<dbReference type="InterPro" id="IPR012816">
    <property type="entry name" value="NADAR"/>
</dbReference>
<accession>K2JTH7</accession>
<dbReference type="STRING" id="745411.B3C1_00190"/>
<evidence type="ECO:0000313" key="8">
    <source>
        <dbReference type="EMBL" id="EKE77832.1"/>
    </source>
</evidence>
<dbReference type="InterPro" id="IPR037238">
    <property type="entry name" value="YbiA-like_sf"/>
</dbReference>
<dbReference type="SUPFAM" id="SSF143990">
    <property type="entry name" value="YbiA-like"/>
    <property type="match status" value="1"/>
</dbReference>
<comment type="catalytic activity">
    <reaction evidence="2">
        <text>2,5-diamino-6-hydroxy-4-(5-phosphoribosylamino)-pyrimidine + H2O = 2,5,6-triamino-4-hydroxypyrimidine + D-ribose 5-phosphate</text>
        <dbReference type="Rhea" id="RHEA:23436"/>
        <dbReference type="ChEBI" id="CHEBI:15377"/>
        <dbReference type="ChEBI" id="CHEBI:58614"/>
        <dbReference type="ChEBI" id="CHEBI:78346"/>
        <dbReference type="ChEBI" id="CHEBI:137796"/>
    </reaction>
</comment>
<dbReference type="NCBIfam" id="TIGR02464">
    <property type="entry name" value="ribofla_fusion"/>
    <property type="match status" value="1"/>
</dbReference>
<feature type="domain" description="NADAR" evidence="7">
    <location>
        <begin position="26"/>
        <end position="182"/>
    </location>
</feature>
<reference evidence="8 9" key="1">
    <citation type="journal article" date="2012" name="J. Bacteriol.">
        <title>Genome Sequence of Gallaecimonas xiamenensis Type Strain 3-C-1.</title>
        <authorList>
            <person name="Lai Q."/>
            <person name="Wang L."/>
            <person name="Wang W."/>
            <person name="Shao Z."/>
        </authorList>
    </citation>
    <scope>NUCLEOTIDE SEQUENCE [LARGE SCALE GENOMIC DNA]</scope>
    <source>
        <strain evidence="8 9">3-C-1</strain>
    </source>
</reference>
<dbReference type="OrthoDB" id="67297at2"/>
<dbReference type="Pfam" id="PF08719">
    <property type="entry name" value="NADAR"/>
    <property type="match status" value="1"/>
</dbReference>
<evidence type="ECO:0000313" key="9">
    <source>
        <dbReference type="Proteomes" id="UP000006755"/>
    </source>
</evidence>
<comment type="similarity">
    <text evidence="3">Belongs to the YbiA family.</text>
</comment>
<evidence type="ECO:0000256" key="6">
    <source>
        <dbReference type="ARBA" id="ARBA00045377"/>
    </source>
</evidence>
<evidence type="ECO:0000256" key="1">
    <source>
        <dbReference type="ARBA" id="ARBA00000022"/>
    </source>
</evidence>
<dbReference type="Gene3D" id="1.10.357.40">
    <property type="entry name" value="YbiA-like"/>
    <property type="match status" value="1"/>
</dbReference>